<dbReference type="AlphaFoldDB" id="A0AB34KRQ0"/>
<dbReference type="RefSeq" id="XP_069229937.1">
    <property type="nucleotide sequence ID" value="XM_069373098.1"/>
</dbReference>
<evidence type="ECO:0000313" key="2">
    <source>
        <dbReference type="EMBL" id="KAL1586832.1"/>
    </source>
</evidence>
<name>A0AB34KRQ0_9PEZI</name>
<feature type="region of interest" description="Disordered" evidence="1">
    <location>
        <begin position="1"/>
        <end position="68"/>
    </location>
</feature>
<keyword evidence="3" id="KW-1185">Reference proteome</keyword>
<dbReference type="Proteomes" id="UP000803884">
    <property type="component" value="Unassembled WGS sequence"/>
</dbReference>
<feature type="compositionally biased region" description="Polar residues" evidence="1">
    <location>
        <begin position="25"/>
        <end position="61"/>
    </location>
</feature>
<protein>
    <submittedName>
        <fullName evidence="2">Uncharacterized protein</fullName>
    </submittedName>
</protein>
<evidence type="ECO:0000256" key="1">
    <source>
        <dbReference type="SAM" id="MobiDB-lite"/>
    </source>
</evidence>
<comment type="caution">
    <text evidence="2">The sequence shown here is derived from an EMBL/GenBank/DDBJ whole genome shotgun (WGS) entry which is preliminary data.</text>
</comment>
<sequence length="171" mass="19515">MPFSCFRPSKGATPVEQAPRPVRPTSLTHNSRPKFSSFNFRRQDSNSTTNSTPSRASSNESIALLPPCRRESDDKIEALMMPVPPDTRSPQRCLRMSHPRLYASIVKEMKAEKGCRDWRNFAVFPSDDVDEEHTAEELARKKAAEYQKKLKMLESFTIDDEAMERARALIP</sequence>
<dbReference type="GeneID" id="96005936"/>
<accession>A0AB34KRQ0</accession>
<gene>
    <name evidence="2" type="ORF">WHR41_04492</name>
</gene>
<dbReference type="EMBL" id="JAAQHG020000013">
    <property type="protein sequence ID" value="KAL1586832.1"/>
    <property type="molecule type" value="Genomic_DNA"/>
</dbReference>
<reference evidence="2 3" key="1">
    <citation type="journal article" date="2020" name="Microbiol. Resour. Announc.">
        <title>Draft Genome Sequence of a Cladosporium Species Isolated from the Mesophotic Ascidian Didemnum maculosum.</title>
        <authorList>
            <person name="Gioti A."/>
            <person name="Siaperas R."/>
            <person name="Nikolaivits E."/>
            <person name="Le Goff G."/>
            <person name="Ouazzani J."/>
            <person name="Kotoulas G."/>
            <person name="Topakas E."/>
        </authorList>
    </citation>
    <scope>NUCLEOTIDE SEQUENCE [LARGE SCALE GENOMIC DNA]</scope>
    <source>
        <strain evidence="2 3">TM138-S3</strain>
    </source>
</reference>
<evidence type="ECO:0000313" key="3">
    <source>
        <dbReference type="Proteomes" id="UP000803884"/>
    </source>
</evidence>
<organism evidence="2 3">
    <name type="scientific">Cladosporium halotolerans</name>
    <dbReference type="NCBI Taxonomy" id="1052096"/>
    <lineage>
        <taxon>Eukaryota</taxon>
        <taxon>Fungi</taxon>
        <taxon>Dikarya</taxon>
        <taxon>Ascomycota</taxon>
        <taxon>Pezizomycotina</taxon>
        <taxon>Dothideomycetes</taxon>
        <taxon>Dothideomycetidae</taxon>
        <taxon>Cladosporiales</taxon>
        <taxon>Cladosporiaceae</taxon>
        <taxon>Cladosporium</taxon>
    </lineage>
</organism>
<proteinExistence type="predicted"/>